<evidence type="ECO:0000256" key="2">
    <source>
        <dbReference type="ARBA" id="ARBA00022676"/>
    </source>
</evidence>
<keyword evidence="3 6" id="KW-0808">Transferase</keyword>
<keyword evidence="4" id="KW-0472">Membrane</keyword>
<dbReference type="CDD" id="cd06423">
    <property type="entry name" value="CESA_like"/>
    <property type="match status" value="1"/>
</dbReference>
<keyword evidence="4" id="KW-1133">Transmembrane helix</keyword>
<evidence type="ECO:0000313" key="6">
    <source>
        <dbReference type="EMBL" id="GGG72252.1"/>
    </source>
</evidence>
<name>A0A917HB22_9BACI</name>
<dbReference type="SUPFAM" id="SSF53448">
    <property type="entry name" value="Nucleotide-diphospho-sugar transferases"/>
    <property type="match status" value="1"/>
</dbReference>
<dbReference type="Gene3D" id="3.90.550.10">
    <property type="entry name" value="Spore Coat Polysaccharide Biosynthesis Protein SpsA, Chain A"/>
    <property type="match status" value="1"/>
</dbReference>
<dbReference type="EMBL" id="BMFR01000004">
    <property type="protein sequence ID" value="GGG72252.1"/>
    <property type="molecule type" value="Genomic_DNA"/>
</dbReference>
<feature type="transmembrane region" description="Helical" evidence="4">
    <location>
        <begin position="361"/>
        <end position="385"/>
    </location>
</feature>
<dbReference type="AlphaFoldDB" id="A0A917HB22"/>
<dbReference type="PANTHER" id="PTHR43630">
    <property type="entry name" value="POLY-BETA-1,6-N-ACETYL-D-GLUCOSAMINE SYNTHASE"/>
    <property type="match status" value="1"/>
</dbReference>
<dbReference type="RefSeq" id="WP_188454824.1">
    <property type="nucleotide sequence ID" value="NZ_BMFR01000004.1"/>
</dbReference>
<comment type="similarity">
    <text evidence="1">Belongs to the glycosyltransferase 2 family.</text>
</comment>
<feature type="domain" description="Glycosyltransferase 2-like" evidence="5">
    <location>
        <begin position="43"/>
        <end position="243"/>
    </location>
</feature>
<evidence type="ECO:0000313" key="7">
    <source>
        <dbReference type="Proteomes" id="UP000622860"/>
    </source>
</evidence>
<evidence type="ECO:0000256" key="1">
    <source>
        <dbReference type="ARBA" id="ARBA00006739"/>
    </source>
</evidence>
<sequence length="458" mass="52545">MLIITLVIFAVYVTLQLLYIFFPLFTVKNENNIKSAEKEKGISIIIPAYNEEKIILNCLIGIKNLNYSNFEAIIVNDGSTDKTLNLLIDHLQFEPTHRKLPAIKIPHQRVIEVYRSKLFPKFFLINKINGGKADALNAGIEYSAKEIVVTLDADSILEHKSLQAINASFQDYKVVAAGGMVQIIQGFQGNRVEPKTTFKKPGIIRYQILQYLTDFYLHKLIQTKFKSVIVISGAFGAFRKEVLFQVGGYRNTVGEDMDITLKIHQLIKTNRAYKKSKLVFIPQAQCYTECPETYKDLYNQRTRWNKGFFDCAMYYKSTFFKTLGLRLSFFFLVEYLMLSTLNAVTVLFIPVMLLINSNHFIIAVSLYTVIILLSIYQSIATFIVSSRFGLKYSISNYLKIALFIPIEMVSYRFLGVVFIISGMILYLKNKEKWTVSKRIGASSQLYNEQLTVQKDQAM</sequence>
<dbReference type="Pfam" id="PF00535">
    <property type="entry name" value="Glycos_transf_2"/>
    <property type="match status" value="1"/>
</dbReference>
<gene>
    <name evidence="6" type="ORF">GCM10011398_15760</name>
</gene>
<feature type="transmembrane region" description="Helical" evidence="4">
    <location>
        <begin position="329"/>
        <end position="355"/>
    </location>
</feature>
<feature type="transmembrane region" description="Helical" evidence="4">
    <location>
        <begin position="6"/>
        <end position="25"/>
    </location>
</feature>
<keyword evidence="2" id="KW-0328">Glycosyltransferase</keyword>
<evidence type="ECO:0000256" key="4">
    <source>
        <dbReference type="SAM" id="Phobius"/>
    </source>
</evidence>
<reference evidence="6" key="1">
    <citation type="journal article" date="2014" name="Int. J. Syst. Evol. Microbiol.">
        <title>Complete genome sequence of Corynebacterium casei LMG S-19264T (=DSM 44701T), isolated from a smear-ripened cheese.</title>
        <authorList>
            <consortium name="US DOE Joint Genome Institute (JGI-PGF)"/>
            <person name="Walter F."/>
            <person name="Albersmeier A."/>
            <person name="Kalinowski J."/>
            <person name="Ruckert C."/>
        </authorList>
    </citation>
    <scope>NUCLEOTIDE SEQUENCE</scope>
    <source>
        <strain evidence="6">CGMCC 1.12754</strain>
    </source>
</reference>
<dbReference type="PANTHER" id="PTHR43630:SF1">
    <property type="entry name" value="POLY-BETA-1,6-N-ACETYL-D-GLUCOSAMINE SYNTHASE"/>
    <property type="match status" value="1"/>
</dbReference>
<comment type="caution">
    <text evidence="6">The sequence shown here is derived from an EMBL/GenBank/DDBJ whole genome shotgun (WGS) entry which is preliminary data.</text>
</comment>
<dbReference type="InterPro" id="IPR001173">
    <property type="entry name" value="Glyco_trans_2-like"/>
</dbReference>
<accession>A0A917HB22</accession>
<organism evidence="6 7">
    <name type="scientific">Virgibacillus oceani</name>
    <dbReference type="NCBI Taxonomy" id="1479511"/>
    <lineage>
        <taxon>Bacteria</taxon>
        <taxon>Bacillati</taxon>
        <taxon>Bacillota</taxon>
        <taxon>Bacilli</taxon>
        <taxon>Bacillales</taxon>
        <taxon>Bacillaceae</taxon>
        <taxon>Virgibacillus</taxon>
    </lineage>
</organism>
<dbReference type="Proteomes" id="UP000622860">
    <property type="component" value="Unassembled WGS sequence"/>
</dbReference>
<evidence type="ECO:0000259" key="5">
    <source>
        <dbReference type="Pfam" id="PF00535"/>
    </source>
</evidence>
<protein>
    <submittedName>
        <fullName evidence="6">Glycosyl transferase</fullName>
    </submittedName>
</protein>
<evidence type="ECO:0000256" key="3">
    <source>
        <dbReference type="ARBA" id="ARBA00022679"/>
    </source>
</evidence>
<dbReference type="InterPro" id="IPR029044">
    <property type="entry name" value="Nucleotide-diphossugar_trans"/>
</dbReference>
<dbReference type="GO" id="GO:0016757">
    <property type="term" value="F:glycosyltransferase activity"/>
    <property type="evidence" value="ECO:0007669"/>
    <property type="project" value="UniProtKB-KW"/>
</dbReference>
<feature type="transmembrane region" description="Helical" evidence="4">
    <location>
        <begin position="397"/>
        <end position="427"/>
    </location>
</feature>
<keyword evidence="7" id="KW-1185">Reference proteome</keyword>
<proteinExistence type="inferred from homology"/>
<reference evidence="6" key="2">
    <citation type="submission" date="2020-09" db="EMBL/GenBank/DDBJ databases">
        <authorList>
            <person name="Sun Q."/>
            <person name="Zhou Y."/>
        </authorList>
    </citation>
    <scope>NUCLEOTIDE SEQUENCE</scope>
    <source>
        <strain evidence="6">CGMCC 1.12754</strain>
    </source>
</reference>
<keyword evidence="4" id="KW-0812">Transmembrane</keyword>